<reference evidence="3" key="1">
    <citation type="submission" date="2013-02" db="EMBL/GenBank/DDBJ databases">
        <authorList>
            <person name="Hughes D."/>
        </authorList>
    </citation>
    <scope>NUCLEOTIDE SEQUENCE</scope>
    <source>
        <strain>Durham</strain>
        <strain evidence="3">NC isolate 2 -- Noor lab</strain>
    </source>
</reference>
<dbReference type="HOGENOM" id="CLU_2906678_0_0_1"/>
<dbReference type="InterPro" id="IPR036188">
    <property type="entry name" value="FAD/NAD-bd_sf"/>
</dbReference>
<evidence type="ECO:0000259" key="1">
    <source>
        <dbReference type="Pfam" id="PF05199"/>
    </source>
</evidence>
<dbReference type="GO" id="GO:0016614">
    <property type="term" value="F:oxidoreductase activity, acting on CH-OH group of donors"/>
    <property type="evidence" value="ECO:0007669"/>
    <property type="project" value="InterPro"/>
</dbReference>
<dbReference type="EMBL" id="CAQQ02165216">
    <property type="status" value="NOT_ANNOTATED_CDS"/>
    <property type="molecule type" value="Genomic_DNA"/>
</dbReference>
<dbReference type="EnsemblMetazoa" id="MESCA003634-RA">
    <property type="protein sequence ID" value="MESCA003634-PA"/>
    <property type="gene ID" value="MESCA003634"/>
</dbReference>
<organism evidence="2 3">
    <name type="scientific">Megaselia scalaris</name>
    <name type="common">Humpbacked fly</name>
    <name type="synonym">Phora scalaris</name>
    <dbReference type="NCBI Taxonomy" id="36166"/>
    <lineage>
        <taxon>Eukaryota</taxon>
        <taxon>Metazoa</taxon>
        <taxon>Ecdysozoa</taxon>
        <taxon>Arthropoda</taxon>
        <taxon>Hexapoda</taxon>
        <taxon>Insecta</taxon>
        <taxon>Pterygota</taxon>
        <taxon>Neoptera</taxon>
        <taxon>Endopterygota</taxon>
        <taxon>Diptera</taxon>
        <taxon>Brachycera</taxon>
        <taxon>Muscomorpha</taxon>
        <taxon>Platypezoidea</taxon>
        <taxon>Phoridae</taxon>
        <taxon>Megaseliini</taxon>
        <taxon>Megaselia</taxon>
    </lineage>
</organism>
<name>T1GJI5_MEGSC</name>
<dbReference type="Pfam" id="PF05199">
    <property type="entry name" value="GMC_oxred_C"/>
    <property type="match status" value="1"/>
</dbReference>
<feature type="domain" description="Glucose-methanol-choline oxidoreductase C-terminal" evidence="1">
    <location>
        <begin position="1"/>
        <end position="35"/>
    </location>
</feature>
<dbReference type="AlphaFoldDB" id="T1GJI5"/>
<reference evidence="2" key="2">
    <citation type="submission" date="2015-06" db="UniProtKB">
        <authorList>
            <consortium name="EnsemblMetazoa"/>
        </authorList>
    </citation>
    <scope>IDENTIFICATION</scope>
</reference>
<proteinExistence type="predicted"/>
<dbReference type="Gene3D" id="3.50.50.60">
    <property type="entry name" value="FAD/NAD(P)-binding domain"/>
    <property type="match status" value="1"/>
</dbReference>
<dbReference type="InterPro" id="IPR007867">
    <property type="entry name" value="GMC_OxRtase_C"/>
</dbReference>
<accession>T1GJI5</accession>
<protein>
    <recommendedName>
        <fullName evidence="1">Glucose-methanol-choline oxidoreductase C-terminal domain-containing protein</fullName>
    </recommendedName>
</protein>
<evidence type="ECO:0000313" key="2">
    <source>
        <dbReference type="EnsemblMetazoa" id="MESCA003634-PA"/>
    </source>
</evidence>
<dbReference type="SUPFAM" id="SSF51905">
    <property type="entry name" value="FAD/NAD(P)-binding domain"/>
    <property type="match status" value="1"/>
</dbReference>
<dbReference type="Proteomes" id="UP000015102">
    <property type="component" value="Unassembled WGS sequence"/>
</dbReference>
<sequence length="62" mass="6929">MGSSEDCQAVVDSRLKVHGINGMRVMDCLIMPNVIFLKGNWGGCQEETYSERLLLMKRHGCA</sequence>
<keyword evidence="3" id="KW-1185">Reference proteome</keyword>
<evidence type="ECO:0000313" key="3">
    <source>
        <dbReference type="Proteomes" id="UP000015102"/>
    </source>
</evidence>